<dbReference type="EMBL" id="DXCH01000343">
    <property type="protein sequence ID" value="HIZ08837.1"/>
    <property type="molecule type" value="Genomic_DNA"/>
</dbReference>
<dbReference type="AlphaFoldDB" id="A0A9D2D563"/>
<dbReference type="Proteomes" id="UP000824024">
    <property type="component" value="Unassembled WGS sequence"/>
</dbReference>
<gene>
    <name evidence="9" type="ORF">IAA08_12975</name>
</gene>
<feature type="transmembrane region" description="Helical" evidence="8">
    <location>
        <begin position="183"/>
        <end position="204"/>
    </location>
</feature>
<name>A0A9D2D563_9FIRM</name>
<comment type="similarity">
    <text evidence="2">Belongs to the auxin efflux carrier (TC 2.A.69) family.</text>
</comment>
<dbReference type="GO" id="GO:0005886">
    <property type="term" value="C:plasma membrane"/>
    <property type="evidence" value="ECO:0007669"/>
    <property type="project" value="UniProtKB-SubCell"/>
</dbReference>
<accession>A0A9D2D563</accession>
<evidence type="ECO:0000313" key="9">
    <source>
        <dbReference type="EMBL" id="HIZ08837.1"/>
    </source>
</evidence>
<protein>
    <submittedName>
        <fullName evidence="9">AEC family transporter</fullName>
    </submittedName>
</protein>
<feature type="transmembrane region" description="Helical" evidence="8">
    <location>
        <begin position="244"/>
        <end position="262"/>
    </location>
</feature>
<dbReference type="InterPro" id="IPR038770">
    <property type="entry name" value="Na+/solute_symporter_sf"/>
</dbReference>
<keyword evidence="7 8" id="KW-0472">Membrane</keyword>
<feature type="transmembrane region" description="Helical" evidence="8">
    <location>
        <begin position="153"/>
        <end position="171"/>
    </location>
</feature>
<dbReference type="GO" id="GO:0055085">
    <property type="term" value="P:transmembrane transport"/>
    <property type="evidence" value="ECO:0007669"/>
    <property type="project" value="InterPro"/>
</dbReference>
<comment type="caution">
    <text evidence="9">The sequence shown here is derived from an EMBL/GenBank/DDBJ whole genome shotgun (WGS) entry which is preliminary data.</text>
</comment>
<dbReference type="InterPro" id="IPR004776">
    <property type="entry name" value="Mem_transp_PIN-like"/>
</dbReference>
<reference evidence="9" key="2">
    <citation type="submission" date="2021-04" db="EMBL/GenBank/DDBJ databases">
        <authorList>
            <person name="Gilroy R."/>
        </authorList>
    </citation>
    <scope>NUCLEOTIDE SEQUENCE</scope>
    <source>
        <strain evidence="9">CHK192-9172</strain>
    </source>
</reference>
<proteinExistence type="inferred from homology"/>
<evidence type="ECO:0000256" key="7">
    <source>
        <dbReference type="ARBA" id="ARBA00023136"/>
    </source>
</evidence>
<sequence>LVINLILPCNIIRSFMIEFSKDTLIGFADIFIISLLIQAGCVILGRLSYRKQPVQRRKCLQYGFICSNAGFLGNPVAEGVFGSMGLALASIYLIPQRVMMWSSGLAIFSGTTDRKAILKKVLTHPCIIACEIGLLLMFTQVQLPDFLEKTLDSLSNCNTALSMLVIGMILAEIKVKELADRELITYTIMRLVVIPAVILVPCLLLKLPDLVTGVSVLLAGMPAGATTSILASKYHCDEKFGTKLVVFSTAFSLITIPVWSMLLT</sequence>
<feature type="transmembrane region" description="Helical" evidence="8">
    <location>
        <begin position="210"/>
        <end position="232"/>
    </location>
</feature>
<feature type="non-terminal residue" evidence="9">
    <location>
        <position position="1"/>
    </location>
</feature>
<dbReference type="Gene3D" id="1.20.1530.20">
    <property type="match status" value="1"/>
</dbReference>
<comment type="subcellular location">
    <subcellularLocation>
        <location evidence="1">Cell membrane</location>
        <topology evidence="1">Multi-pass membrane protein</topology>
    </subcellularLocation>
</comment>
<evidence type="ECO:0000256" key="1">
    <source>
        <dbReference type="ARBA" id="ARBA00004651"/>
    </source>
</evidence>
<evidence type="ECO:0000256" key="5">
    <source>
        <dbReference type="ARBA" id="ARBA00022692"/>
    </source>
</evidence>
<dbReference type="Pfam" id="PF03547">
    <property type="entry name" value="Mem_trans"/>
    <property type="match status" value="2"/>
</dbReference>
<feature type="transmembrane region" description="Helical" evidence="8">
    <location>
        <begin position="121"/>
        <end position="141"/>
    </location>
</feature>
<feature type="transmembrane region" description="Helical" evidence="8">
    <location>
        <begin position="59"/>
        <end position="77"/>
    </location>
</feature>
<dbReference type="PANTHER" id="PTHR36838">
    <property type="entry name" value="AUXIN EFFLUX CARRIER FAMILY PROTEIN"/>
    <property type="match status" value="1"/>
</dbReference>
<reference evidence="9" key="1">
    <citation type="journal article" date="2021" name="PeerJ">
        <title>Extensive microbial diversity within the chicken gut microbiome revealed by metagenomics and culture.</title>
        <authorList>
            <person name="Gilroy R."/>
            <person name="Ravi A."/>
            <person name="Getino M."/>
            <person name="Pursley I."/>
            <person name="Horton D.L."/>
            <person name="Alikhan N.F."/>
            <person name="Baker D."/>
            <person name="Gharbi K."/>
            <person name="Hall N."/>
            <person name="Watson M."/>
            <person name="Adriaenssens E.M."/>
            <person name="Foster-Nyarko E."/>
            <person name="Jarju S."/>
            <person name="Secka A."/>
            <person name="Antonio M."/>
            <person name="Oren A."/>
            <person name="Chaudhuri R.R."/>
            <person name="La Ragione R."/>
            <person name="Hildebrand F."/>
            <person name="Pallen M.J."/>
        </authorList>
    </citation>
    <scope>NUCLEOTIDE SEQUENCE</scope>
    <source>
        <strain evidence="9">CHK192-9172</strain>
    </source>
</reference>
<evidence type="ECO:0000256" key="4">
    <source>
        <dbReference type="ARBA" id="ARBA00022475"/>
    </source>
</evidence>
<keyword evidence="3" id="KW-0813">Transport</keyword>
<feature type="transmembrane region" description="Helical" evidence="8">
    <location>
        <begin position="24"/>
        <end position="47"/>
    </location>
</feature>
<evidence type="ECO:0000256" key="3">
    <source>
        <dbReference type="ARBA" id="ARBA00022448"/>
    </source>
</evidence>
<evidence type="ECO:0000256" key="8">
    <source>
        <dbReference type="SAM" id="Phobius"/>
    </source>
</evidence>
<evidence type="ECO:0000256" key="2">
    <source>
        <dbReference type="ARBA" id="ARBA00010145"/>
    </source>
</evidence>
<evidence type="ECO:0000313" key="10">
    <source>
        <dbReference type="Proteomes" id="UP000824024"/>
    </source>
</evidence>
<dbReference type="PANTHER" id="PTHR36838:SF1">
    <property type="entry name" value="SLR1864 PROTEIN"/>
    <property type="match status" value="1"/>
</dbReference>
<organism evidence="9 10">
    <name type="scientific">Candidatus Eubacterium avistercoris</name>
    <dbReference type="NCBI Taxonomy" id="2838567"/>
    <lineage>
        <taxon>Bacteria</taxon>
        <taxon>Bacillati</taxon>
        <taxon>Bacillota</taxon>
        <taxon>Clostridia</taxon>
        <taxon>Eubacteriales</taxon>
        <taxon>Eubacteriaceae</taxon>
        <taxon>Eubacterium</taxon>
    </lineage>
</organism>
<keyword evidence="5 8" id="KW-0812">Transmembrane</keyword>
<keyword evidence="4" id="KW-1003">Cell membrane</keyword>
<feature type="transmembrane region" description="Helical" evidence="8">
    <location>
        <begin position="89"/>
        <end position="109"/>
    </location>
</feature>
<keyword evidence="6 8" id="KW-1133">Transmembrane helix</keyword>
<evidence type="ECO:0000256" key="6">
    <source>
        <dbReference type="ARBA" id="ARBA00022989"/>
    </source>
</evidence>